<evidence type="ECO:0000313" key="11">
    <source>
        <dbReference type="Proteomes" id="UP000054011"/>
    </source>
</evidence>
<evidence type="ECO:0000313" key="10">
    <source>
        <dbReference type="EMBL" id="KUH40214.1"/>
    </source>
</evidence>
<dbReference type="GO" id="GO:0004252">
    <property type="term" value="F:serine-type endopeptidase activity"/>
    <property type="evidence" value="ECO:0007669"/>
    <property type="project" value="InterPro"/>
</dbReference>
<comment type="caution">
    <text evidence="10">The sequence shown here is derived from an EMBL/GenBank/DDBJ whole genome shotgun (WGS) entry which is preliminary data.</text>
</comment>
<evidence type="ECO:0000256" key="8">
    <source>
        <dbReference type="SAM" id="MobiDB-lite"/>
    </source>
</evidence>
<keyword evidence="5 7" id="KW-0378">Hydrolase</keyword>
<dbReference type="PANTHER" id="PTHR43390:SF1">
    <property type="entry name" value="CHLOROPLAST PROCESSING PEPTIDASE"/>
    <property type="match status" value="1"/>
</dbReference>
<feature type="domain" description="Peptidase S26" evidence="9">
    <location>
        <begin position="76"/>
        <end position="270"/>
    </location>
</feature>
<evidence type="ECO:0000256" key="4">
    <source>
        <dbReference type="ARBA" id="ARBA00013208"/>
    </source>
</evidence>
<dbReference type="PROSITE" id="PS00761">
    <property type="entry name" value="SPASE_I_3"/>
    <property type="match status" value="1"/>
</dbReference>
<dbReference type="Proteomes" id="UP000054011">
    <property type="component" value="Unassembled WGS sequence"/>
</dbReference>
<evidence type="ECO:0000256" key="5">
    <source>
        <dbReference type="ARBA" id="ARBA00022801"/>
    </source>
</evidence>
<gene>
    <name evidence="10" type="ORF">ATE80_02620</name>
</gene>
<dbReference type="PANTHER" id="PTHR43390">
    <property type="entry name" value="SIGNAL PEPTIDASE I"/>
    <property type="match status" value="1"/>
</dbReference>
<comment type="catalytic activity">
    <reaction evidence="1 7">
        <text>Cleavage of hydrophobic, N-terminal signal or leader sequences from secreted and periplasmic proteins.</text>
        <dbReference type="EC" id="3.4.21.89"/>
    </reaction>
</comment>
<dbReference type="CDD" id="cd06530">
    <property type="entry name" value="S26_SPase_I"/>
    <property type="match status" value="1"/>
</dbReference>
<sequence>MTTAEHEKAADHGSGGTHAQDGESGTGGAAGGADGEGSGVGGGEGGTGGGAGAVAGGVPGARRRRGGGARRPWWKELPVLIGVALLLSLGIKTFGVQPFSIPSGSMENTLREDDRVLVDKFTPWFGWTPQRGQVVVFRDPGGWLPEEPRETDGALVHGVRTALGFVGLTAPPDERNLIKRVIAVAGDTVTCERGRPLRVNGAALDEPYLHPGATPCDDAPVGTVTVPAGHLWVMGDHRDDSRDSRAHVHGPGGGFVPVANVVGRAFAVAWPVSRWSPLPVPDTFTAPGAPRG</sequence>
<keyword evidence="7" id="KW-0645">Protease</keyword>
<proteinExistence type="inferred from homology"/>
<reference evidence="10 11" key="1">
    <citation type="submission" date="2015-11" db="EMBL/GenBank/DDBJ databases">
        <title>Genome-wide analysis reveals the secondary metabolome in Streptomyces kanasensis ZX01.</title>
        <authorList>
            <person name="Zhang G."/>
            <person name="Han L."/>
            <person name="Feng J."/>
            <person name="Zhang X."/>
        </authorList>
    </citation>
    <scope>NUCLEOTIDE SEQUENCE [LARGE SCALE GENOMIC DNA]</scope>
    <source>
        <strain evidence="10 11">ZX01</strain>
    </source>
</reference>
<feature type="compositionally biased region" description="Gly residues" evidence="8">
    <location>
        <begin position="24"/>
        <end position="59"/>
    </location>
</feature>
<name>A0A100Y9M6_9ACTN</name>
<dbReference type="EMBL" id="LNSV01000004">
    <property type="protein sequence ID" value="KUH40214.1"/>
    <property type="molecule type" value="Genomic_DNA"/>
</dbReference>
<keyword evidence="7" id="KW-0812">Transmembrane</keyword>
<dbReference type="GO" id="GO:0006465">
    <property type="term" value="P:signal peptide processing"/>
    <property type="evidence" value="ECO:0007669"/>
    <property type="project" value="InterPro"/>
</dbReference>
<dbReference type="InterPro" id="IPR019758">
    <property type="entry name" value="Pept_S26A_signal_pept_1_CS"/>
</dbReference>
<evidence type="ECO:0000256" key="3">
    <source>
        <dbReference type="ARBA" id="ARBA00009370"/>
    </source>
</evidence>
<dbReference type="NCBIfam" id="TIGR02227">
    <property type="entry name" value="sigpep_I_bact"/>
    <property type="match status" value="1"/>
</dbReference>
<feature type="transmembrane region" description="Helical" evidence="7">
    <location>
        <begin position="73"/>
        <end position="91"/>
    </location>
</feature>
<feature type="compositionally biased region" description="Basic and acidic residues" evidence="8">
    <location>
        <begin position="1"/>
        <end position="11"/>
    </location>
</feature>
<comment type="subcellular location">
    <subcellularLocation>
        <location evidence="2">Cell membrane</location>
        <topology evidence="2">Single-pass type II membrane protein</topology>
    </subcellularLocation>
    <subcellularLocation>
        <location evidence="7">Membrane</location>
        <topology evidence="7">Single-pass type II membrane protein</topology>
    </subcellularLocation>
</comment>
<dbReference type="InterPro" id="IPR036286">
    <property type="entry name" value="LexA/Signal_pep-like_sf"/>
</dbReference>
<evidence type="ECO:0000256" key="7">
    <source>
        <dbReference type="RuleBase" id="RU362042"/>
    </source>
</evidence>
<protein>
    <recommendedName>
        <fullName evidence="4 7">Signal peptidase I</fullName>
        <ecNumber evidence="4 7">3.4.21.89</ecNumber>
    </recommendedName>
</protein>
<dbReference type="Pfam" id="PF10502">
    <property type="entry name" value="Peptidase_S26"/>
    <property type="match status" value="1"/>
</dbReference>
<accession>A0A100Y9M6</accession>
<comment type="similarity">
    <text evidence="3 7">Belongs to the peptidase S26 family.</text>
</comment>
<keyword evidence="7" id="KW-1133">Transmembrane helix</keyword>
<evidence type="ECO:0000256" key="2">
    <source>
        <dbReference type="ARBA" id="ARBA00004401"/>
    </source>
</evidence>
<evidence type="ECO:0000256" key="1">
    <source>
        <dbReference type="ARBA" id="ARBA00000677"/>
    </source>
</evidence>
<feature type="active site" evidence="6">
    <location>
        <position position="179"/>
    </location>
</feature>
<dbReference type="SUPFAM" id="SSF51306">
    <property type="entry name" value="LexA/Signal peptidase"/>
    <property type="match status" value="1"/>
</dbReference>
<feature type="region of interest" description="Disordered" evidence="8">
    <location>
        <begin position="1"/>
        <end position="69"/>
    </location>
</feature>
<dbReference type="GO" id="GO:0009003">
    <property type="term" value="F:signal peptidase activity"/>
    <property type="evidence" value="ECO:0007669"/>
    <property type="project" value="UniProtKB-EC"/>
</dbReference>
<evidence type="ECO:0000259" key="9">
    <source>
        <dbReference type="Pfam" id="PF10502"/>
    </source>
</evidence>
<dbReference type="GO" id="GO:0005886">
    <property type="term" value="C:plasma membrane"/>
    <property type="evidence" value="ECO:0007669"/>
    <property type="project" value="UniProtKB-SubCell"/>
</dbReference>
<dbReference type="STRING" id="936756.ATE80_02620"/>
<dbReference type="PRINTS" id="PR00727">
    <property type="entry name" value="LEADERPTASE"/>
</dbReference>
<evidence type="ECO:0000256" key="6">
    <source>
        <dbReference type="PIRSR" id="PIRSR600223-1"/>
    </source>
</evidence>
<dbReference type="EC" id="3.4.21.89" evidence="4 7"/>
<dbReference type="RefSeq" id="WP_058940452.1">
    <property type="nucleotide sequence ID" value="NZ_LNSV01000004.1"/>
</dbReference>
<feature type="active site" evidence="6">
    <location>
        <position position="105"/>
    </location>
</feature>
<dbReference type="InterPro" id="IPR019533">
    <property type="entry name" value="Peptidase_S26"/>
</dbReference>
<dbReference type="OrthoDB" id="9815782at2"/>
<organism evidence="10 11">
    <name type="scientific">Streptomyces kanasensis</name>
    <dbReference type="NCBI Taxonomy" id="936756"/>
    <lineage>
        <taxon>Bacteria</taxon>
        <taxon>Bacillati</taxon>
        <taxon>Actinomycetota</taxon>
        <taxon>Actinomycetes</taxon>
        <taxon>Kitasatosporales</taxon>
        <taxon>Streptomycetaceae</taxon>
        <taxon>Streptomyces</taxon>
    </lineage>
</organism>
<dbReference type="InterPro" id="IPR000223">
    <property type="entry name" value="Pept_S26A_signal_pept_1"/>
</dbReference>
<dbReference type="AlphaFoldDB" id="A0A100Y9M6"/>
<keyword evidence="11" id="KW-1185">Reference proteome</keyword>
<keyword evidence="7" id="KW-0472">Membrane</keyword>
<dbReference type="Gene3D" id="2.10.109.10">
    <property type="entry name" value="Umud Fragment, subunit A"/>
    <property type="match status" value="1"/>
</dbReference>